<proteinExistence type="predicted"/>
<reference evidence="1 2" key="1">
    <citation type="submission" date="2016-07" db="EMBL/GenBank/DDBJ databases">
        <title>Caryophanon tenue genome sequencing.</title>
        <authorList>
            <person name="Verma A."/>
            <person name="Pal Y."/>
            <person name="Krishnamurthi S."/>
        </authorList>
    </citation>
    <scope>NUCLEOTIDE SEQUENCE [LARGE SCALE GENOMIC DNA]</scope>
    <source>
        <strain evidence="1 2">DSM 14152</strain>
    </source>
</reference>
<protein>
    <submittedName>
        <fullName evidence="1">Uncharacterized protein</fullName>
    </submittedName>
</protein>
<name>A0A1C0Y578_9BACL</name>
<dbReference type="Proteomes" id="UP000093199">
    <property type="component" value="Unassembled WGS sequence"/>
</dbReference>
<gene>
    <name evidence="1" type="ORF">A6M13_07570</name>
</gene>
<keyword evidence="2" id="KW-1185">Reference proteome</keyword>
<dbReference type="EMBL" id="MASJ01000042">
    <property type="protein sequence ID" value="OCS82284.1"/>
    <property type="molecule type" value="Genomic_DNA"/>
</dbReference>
<dbReference type="STRING" id="33978.A6M13_07570"/>
<sequence>MQLNRTESIISRDERIKLNENWDTLESEVNNLSSDLHQTNEQIESVHSLATTALDTAKNATHLANNIDSKATEALNKSNIAQGKATQAELDAVMATVTANATAQQLETLIVESGTSDAEVIAMRTDTITGETFNTGGERLDFISKSVNDIAVGAVNLLDGGGLSVLPTWLRSANGQLTVSEGVARYEIVADGASATRVEILIPSGVLKEKEYTLSFAYRSNVNLDIRGFVNAQLLYSDTMQVTSEWKVGYFIFKSLDATASSTLRIYTSSYLKGSFIEFDYFKLERGNRYTDFSPSTNDIVTTATTASSSKIAIANDFIRYGKIAPSRDFVGWRHTLPFELYRDSLGIIRHTFDIDSKINTIETKWYLSYLTGANTTADGSVNKPFRDINFLLEQAALQNMTELNVVLLDAINPQNMIPLTVDVSFLRKFALTTPHSFSWIGKSLLTSTAIQDVVAYKLDVDKVAAVVDLYHTDYRGMPTELERVSTKELCDQTENSYYTDDVSTWVNMRGGLIPNLRENIALIRSVAGNQFVSGNTELYIKNVGFLQRTSPTATAALTFLGNVNSKVFLDNVKVWGGTYNALQFDDLGAYYAFGCTATKAGYDGFNLHGRGGANPYEFGFEYDCHSYGNGTLKSGTNNAFTAHDGASILRVNSVGYDCYGPVCADVNGCDVLMYDCTMYDSTRPAANTKAAFYFDAASAQREGKAVLINCAGGGVDTYSINSDGNIPIFVKNFKGNNMNETLKLEILP</sequence>
<organism evidence="1 2">
    <name type="scientific">Caryophanon tenue</name>
    <dbReference type="NCBI Taxonomy" id="33978"/>
    <lineage>
        <taxon>Bacteria</taxon>
        <taxon>Bacillati</taxon>
        <taxon>Bacillota</taxon>
        <taxon>Bacilli</taxon>
        <taxon>Bacillales</taxon>
        <taxon>Caryophanaceae</taxon>
        <taxon>Caryophanon</taxon>
    </lineage>
</organism>
<evidence type="ECO:0000313" key="2">
    <source>
        <dbReference type="Proteomes" id="UP000093199"/>
    </source>
</evidence>
<comment type="caution">
    <text evidence="1">The sequence shown here is derived from an EMBL/GenBank/DDBJ whole genome shotgun (WGS) entry which is preliminary data.</text>
</comment>
<dbReference type="OrthoDB" id="2587776at2"/>
<accession>A0A1C0Y578</accession>
<evidence type="ECO:0000313" key="1">
    <source>
        <dbReference type="EMBL" id="OCS82284.1"/>
    </source>
</evidence>
<dbReference type="AlphaFoldDB" id="A0A1C0Y578"/>
<dbReference type="RefSeq" id="WP_066548640.1">
    <property type="nucleotide sequence ID" value="NZ_MASJ01000042.1"/>
</dbReference>